<dbReference type="EMBL" id="BDGG01000006">
    <property type="protein sequence ID" value="GAV00815.1"/>
    <property type="molecule type" value="Genomic_DNA"/>
</dbReference>
<sequence length="828" mass="89944">MSSMFSSIFSRDPTKDFGYELQEQVHSYVGCSFWILHKAVKKGTTEEFSVFVYDTQKQGDSWLNAAKASMKRLKTMRHPNILTYVDGLETDKLVYMVTESAVPVMEYVQKCTKKNDNLLAWGLLHIAKALSFLNETASLAHHNVSVNSVFVSKAGEWKLGGLDYVTPADSDSAPSLRSLKGYLEPPEYTTGGGGRKSGHKWSTDMWGYGVLAYEVYNGTVPSKDALKQINNLPEQLRPHYPSLIALTPKTRPSPSDFIKTCSAGRGFFQNNFIDAMNFLDEIQLKSAEEKSRFFGKLNELIELLPEEMCTYKVLPQLLTTFEFGPGDNTMLPVLLKLGKGLKDDEYQRRVIPVVIKLFSSTDRGTRMQLLQQLRFYIDHLSSNIVNNQIFTHVANGFLDTNPAIREETVKSIVLLAPKLSSKNINEEVMKHFARLQAKDEQGSIRTNTTVCIGKIAPCLSPDVRLKVLVSAFSRALRDPFAPCRISGAVGFAVTVDYFSMADIAARVLPSLCAALTDPEKEVRDQVFKSTKLFVERLEKVSENPGLKDELESKVNAGGVNIINTAANWAGWAVSSITAKFQQVSTKGKGEAGSETGAPTSKPTVNGASEDMTPSRSTSSSPLPPSTKPAAEAGWDDGGLEDWAASLEETTGKSSAASNGAAAASDGWDDADWSSPIDSSAGKKNSSIPVIKPPPVAGATVRPNNAYPFSDLGSDDIFSSSSSSTLSSKPSTQNAYSKPAQSKPAMSPSQSPLSSTSVSSTSVSSAVTKKPATPSTQNASWDSWDSWDTKAEKQKPSSVMKPTPAGAKAPASKSMKLVPKKQEWDNPFG</sequence>
<dbReference type="InterPro" id="IPR011989">
    <property type="entry name" value="ARM-like"/>
</dbReference>
<evidence type="ECO:0000256" key="5">
    <source>
        <dbReference type="SAM" id="MobiDB-lite"/>
    </source>
</evidence>
<evidence type="ECO:0000313" key="8">
    <source>
        <dbReference type="Proteomes" id="UP000186922"/>
    </source>
</evidence>
<evidence type="ECO:0000313" key="7">
    <source>
        <dbReference type="EMBL" id="GAV00815.1"/>
    </source>
</evidence>
<feature type="compositionally biased region" description="Polar residues" evidence="5">
    <location>
        <begin position="596"/>
        <end position="606"/>
    </location>
</feature>
<name>A0A1D1VGN7_RAMVA</name>
<dbReference type="PROSITE" id="PS50011">
    <property type="entry name" value="PROTEIN_KINASE_DOM"/>
    <property type="match status" value="1"/>
</dbReference>
<evidence type="ECO:0000259" key="6">
    <source>
        <dbReference type="PROSITE" id="PS50011"/>
    </source>
</evidence>
<dbReference type="STRING" id="947166.A0A1D1VGN7"/>
<dbReference type="SUPFAM" id="SSF56112">
    <property type="entry name" value="Protein kinase-like (PK-like)"/>
    <property type="match status" value="1"/>
</dbReference>
<dbReference type="InterPro" id="IPR051177">
    <property type="entry name" value="CIK-Related_Protein"/>
</dbReference>
<evidence type="ECO:0000256" key="2">
    <source>
        <dbReference type="ARBA" id="ARBA00040972"/>
    </source>
</evidence>
<feature type="compositionally biased region" description="Basic and acidic residues" evidence="5">
    <location>
        <begin position="819"/>
        <end position="828"/>
    </location>
</feature>
<protein>
    <recommendedName>
        <fullName evidence="2">N-terminal kinase-like protein</fullName>
    </recommendedName>
    <alternativeName>
        <fullName evidence="3">SCY1-like protein 1</fullName>
    </alternativeName>
</protein>
<dbReference type="GO" id="GO:0004672">
    <property type="term" value="F:protein kinase activity"/>
    <property type="evidence" value="ECO:0007669"/>
    <property type="project" value="InterPro"/>
</dbReference>
<dbReference type="InterPro" id="IPR011009">
    <property type="entry name" value="Kinase-like_dom_sf"/>
</dbReference>
<keyword evidence="8" id="KW-1185">Reference proteome</keyword>
<accession>A0A1D1VGN7</accession>
<reference evidence="7 8" key="1">
    <citation type="journal article" date="2016" name="Nat. Commun.">
        <title>Extremotolerant tardigrade genome and improved radiotolerance of human cultured cells by tardigrade-unique protein.</title>
        <authorList>
            <person name="Hashimoto T."/>
            <person name="Horikawa D.D."/>
            <person name="Saito Y."/>
            <person name="Kuwahara H."/>
            <person name="Kozuka-Hata H."/>
            <person name="Shin-I T."/>
            <person name="Minakuchi Y."/>
            <person name="Ohishi K."/>
            <person name="Motoyama A."/>
            <person name="Aizu T."/>
            <person name="Enomoto A."/>
            <person name="Kondo K."/>
            <person name="Tanaka S."/>
            <person name="Hara Y."/>
            <person name="Koshikawa S."/>
            <person name="Sagara H."/>
            <person name="Miura T."/>
            <person name="Yokobori S."/>
            <person name="Miyagawa K."/>
            <person name="Suzuki Y."/>
            <person name="Kubo T."/>
            <person name="Oyama M."/>
            <person name="Kohara Y."/>
            <person name="Fujiyama A."/>
            <person name="Arakawa K."/>
            <person name="Katayama T."/>
            <person name="Toyoda A."/>
            <person name="Kunieda T."/>
        </authorList>
    </citation>
    <scope>NUCLEOTIDE SEQUENCE [LARGE SCALE GENOMIC DNA]</scope>
    <source>
        <strain evidence="7 8">YOKOZUNA-1</strain>
    </source>
</reference>
<dbReference type="Gene3D" id="3.30.200.20">
    <property type="entry name" value="Phosphorylase Kinase, domain 1"/>
    <property type="match status" value="1"/>
</dbReference>
<dbReference type="GO" id="GO:0005524">
    <property type="term" value="F:ATP binding"/>
    <property type="evidence" value="ECO:0007669"/>
    <property type="project" value="InterPro"/>
</dbReference>
<dbReference type="OrthoDB" id="447103at2759"/>
<dbReference type="Pfam" id="PF00069">
    <property type="entry name" value="Pkinase"/>
    <property type="match status" value="1"/>
</dbReference>
<proteinExistence type="inferred from homology"/>
<dbReference type="Gene3D" id="1.10.510.10">
    <property type="entry name" value="Transferase(Phosphotransferase) domain 1"/>
    <property type="match status" value="1"/>
</dbReference>
<dbReference type="PANTHER" id="PTHR12984">
    <property type="entry name" value="SCY1-RELATED S/T PROTEIN KINASE-LIKE"/>
    <property type="match status" value="1"/>
</dbReference>
<feature type="compositionally biased region" description="Low complexity" evidence="5">
    <location>
        <begin position="746"/>
        <end position="764"/>
    </location>
</feature>
<dbReference type="InterPro" id="IPR000719">
    <property type="entry name" value="Prot_kinase_dom"/>
</dbReference>
<evidence type="ECO:0000256" key="1">
    <source>
        <dbReference type="ARBA" id="ARBA00038349"/>
    </source>
</evidence>
<dbReference type="AlphaFoldDB" id="A0A1D1VGN7"/>
<feature type="region of interest" description="Disordered" evidence="5">
    <location>
        <begin position="587"/>
        <end position="828"/>
    </location>
</feature>
<comment type="function">
    <text evidence="4">Regulates COPI-mediated retrograde protein traffic at the interface between the Golgi apparatus and the endoplasmic reticulum. Involved in the maintenance of the Golgi apparatus morphology.</text>
</comment>
<dbReference type="SUPFAM" id="SSF48371">
    <property type="entry name" value="ARM repeat"/>
    <property type="match status" value="1"/>
</dbReference>
<dbReference type="InterPro" id="IPR016024">
    <property type="entry name" value="ARM-type_fold"/>
</dbReference>
<dbReference type="Gene3D" id="1.25.10.10">
    <property type="entry name" value="Leucine-rich Repeat Variant"/>
    <property type="match status" value="1"/>
</dbReference>
<dbReference type="PANTHER" id="PTHR12984:SF3">
    <property type="entry name" value="N-TERMINAL KINASE-LIKE PROTEIN"/>
    <property type="match status" value="1"/>
</dbReference>
<comment type="similarity">
    <text evidence="1">Belongs to the protein kinase superfamily.</text>
</comment>
<feature type="compositionally biased region" description="Polar residues" evidence="5">
    <location>
        <begin position="772"/>
        <end position="782"/>
    </location>
</feature>
<dbReference type="Proteomes" id="UP000186922">
    <property type="component" value="Unassembled WGS sequence"/>
</dbReference>
<feature type="compositionally biased region" description="Polar residues" evidence="5">
    <location>
        <begin position="675"/>
        <end position="687"/>
    </location>
</feature>
<feature type="compositionally biased region" description="Low complexity" evidence="5">
    <location>
        <begin position="653"/>
        <end position="665"/>
    </location>
</feature>
<organism evidence="7 8">
    <name type="scientific">Ramazzottius varieornatus</name>
    <name type="common">Water bear</name>
    <name type="synonym">Tardigrade</name>
    <dbReference type="NCBI Taxonomy" id="947166"/>
    <lineage>
        <taxon>Eukaryota</taxon>
        <taxon>Metazoa</taxon>
        <taxon>Ecdysozoa</taxon>
        <taxon>Tardigrada</taxon>
        <taxon>Eutardigrada</taxon>
        <taxon>Parachela</taxon>
        <taxon>Hypsibioidea</taxon>
        <taxon>Ramazzottiidae</taxon>
        <taxon>Ramazzottius</taxon>
    </lineage>
</organism>
<comment type="caution">
    <text evidence="7">The sequence shown here is derived from an EMBL/GenBank/DDBJ whole genome shotgun (WGS) entry which is preliminary data.</text>
</comment>
<feature type="domain" description="Protein kinase" evidence="6">
    <location>
        <begin position="1"/>
        <end position="304"/>
    </location>
</feature>
<feature type="compositionally biased region" description="Low complexity" evidence="5">
    <location>
        <begin position="709"/>
        <end position="730"/>
    </location>
</feature>
<gene>
    <name evidence="7" type="primary">RvY_11611-1</name>
    <name evidence="7" type="synonym">RvY_11611.1</name>
    <name evidence="7" type="ORF">RvY_11611</name>
</gene>
<evidence type="ECO:0000256" key="4">
    <source>
        <dbReference type="ARBA" id="ARBA00056114"/>
    </source>
</evidence>
<evidence type="ECO:0000256" key="3">
    <source>
        <dbReference type="ARBA" id="ARBA00042347"/>
    </source>
</evidence>